<evidence type="ECO:0000259" key="2">
    <source>
        <dbReference type="SMART" id="SM00835"/>
    </source>
</evidence>
<comment type="caution">
    <text evidence="3">The sequence shown here is derived from an EMBL/GenBank/DDBJ whole genome shotgun (WGS) entry which is preliminary data.</text>
</comment>
<dbReference type="InterPro" id="IPR014710">
    <property type="entry name" value="RmlC-like_jellyroll"/>
</dbReference>
<dbReference type="OrthoDB" id="2019862at2759"/>
<dbReference type="Proteomes" id="UP000655225">
    <property type="component" value="Unassembled WGS sequence"/>
</dbReference>
<dbReference type="InterPro" id="IPR011051">
    <property type="entry name" value="RmlC_Cupin_sf"/>
</dbReference>
<dbReference type="OMA" id="SIWANFL"/>
<sequence>MAIRKRKETLVVLLVMLFWVSGAIGYEGEGGEEEGRGGGGGGEIFVLHHSKPVLKTDAGEMRVVKGYKGRGEAKIGWIYKEDMVEKQLKMGDVYRIPAGSAFYMVNTGEGQRLQIICSITTSESLGMGQGPFQSFFVGGGKYPKSVLAGFEPRTLTSAFNVSVSELNEIMTRQQSGPIVFVTGADQPSRWEKFMQLKLRERLGELKNMEEEDEAEEEEQSTWTWRKLLNSMFKEEENGKKKTVKQPDSYNVYDRKPDFKNNYGWSIALDESDYTPLSHSGIGVFLVNLTAGSMMAPHVNPTATEYGIVLRGSGSIQVVFPNGTSAMNAEVEEGDVFWVPRYFPFCQIASRKGPMEFFGFTTSARKNRPQFLVGASSVLQSMRGPELATAFGASEEMFGHFIDAQRESIILPSAEAAPPKKMEDDGVSLLIESVGSDMIMV</sequence>
<dbReference type="InterPro" id="IPR006045">
    <property type="entry name" value="Cupin_1"/>
</dbReference>
<protein>
    <recommendedName>
        <fullName evidence="2">Cupin type-1 domain-containing protein</fullName>
    </recommendedName>
</protein>
<dbReference type="Gene3D" id="2.60.120.10">
    <property type="entry name" value="Jelly Rolls"/>
    <property type="match status" value="2"/>
</dbReference>
<keyword evidence="4" id="KW-1185">Reference proteome</keyword>
<proteinExistence type="predicted"/>
<feature type="chain" id="PRO_5032314618" description="Cupin type-1 domain-containing protein" evidence="1">
    <location>
        <begin position="26"/>
        <end position="440"/>
    </location>
</feature>
<feature type="domain" description="Cupin type-1" evidence="2">
    <location>
        <begin position="249"/>
        <end position="398"/>
    </location>
</feature>
<dbReference type="InterPro" id="IPR050253">
    <property type="entry name" value="Seed_Storage-Functional"/>
</dbReference>
<evidence type="ECO:0000313" key="4">
    <source>
        <dbReference type="Proteomes" id="UP000655225"/>
    </source>
</evidence>
<accession>A0A834YXH2</accession>
<gene>
    <name evidence="3" type="ORF">HHK36_016564</name>
</gene>
<dbReference type="CDD" id="cd02244">
    <property type="entry name" value="cupin_7S_vicilin-like_N"/>
    <property type="match status" value="1"/>
</dbReference>
<name>A0A834YXH2_TETSI</name>
<dbReference type="PANTHER" id="PTHR31189">
    <property type="entry name" value="OS03G0336100 PROTEIN-RELATED"/>
    <property type="match status" value="1"/>
</dbReference>
<evidence type="ECO:0000256" key="1">
    <source>
        <dbReference type="SAM" id="SignalP"/>
    </source>
</evidence>
<feature type="signal peptide" evidence="1">
    <location>
        <begin position="1"/>
        <end position="25"/>
    </location>
</feature>
<dbReference type="SMART" id="SM00835">
    <property type="entry name" value="Cupin_1"/>
    <property type="match status" value="1"/>
</dbReference>
<dbReference type="PANTHER" id="PTHR31189:SF2">
    <property type="entry name" value="RMLC-LIKE CUPINS SUPERFAMILY PROTEIN"/>
    <property type="match status" value="1"/>
</dbReference>
<dbReference type="SUPFAM" id="SSF51182">
    <property type="entry name" value="RmlC-like cupins"/>
    <property type="match status" value="1"/>
</dbReference>
<dbReference type="CDD" id="cd02245">
    <property type="entry name" value="cupin_7S_vicilin-like_C"/>
    <property type="match status" value="1"/>
</dbReference>
<reference evidence="3 4" key="1">
    <citation type="submission" date="2020-04" db="EMBL/GenBank/DDBJ databases">
        <title>Plant Genome Project.</title>
        <authorList>
            <person name="Zhang R.-G."/>
        </authorList>
    </citation>
    <scope>NUCLEOTIDE SEQUENCE [LARGE SCALE GENOMIC DNA]</scope>
    <source>
        <strain evidence="3">YNK0</strain>
        <tissue evidence="3">Leaf</tissue>
    </source>
</reference>
<evidence type="ECO:0000313" key="3">
    <source>
        <dbReference type="EMBL" id="KAF8397644.1"/>
    </source>
</evidence>
<organism evidence="3 4">
    <name type="scientific">Tetracentron sinense</name>
    <name type="common">Spur-leaf</name>
    <dbReference type="NCBI Taxonomy" id="13715"/>
    <lineage>
        <taxon>Eukaryota</taxon>
        <taxon>Viridiplantae</taxon>
        <taxon>Streptophyta</taxon>
        <taxon>Embryophyta</taxon>
        <taxon>Tracheophyta</taxon>
        <taxon>Spermatophyta</taxon>
        <taxon>Magnoliopsida</taxon>
        <taxon>Trochodendrales</taxon>
        <taxon>Trochodendraceae</taxon>
        <taxon>Tetracentron</taxon>
    </lineage>
</organism>
<keyword evidence="1" id="KW-0732">Signal</keyword>
<dbReference type="AlphaFoldDB" id="A0A834YXH2"/>
<dbReference type="Pfam" id="PF00190">
    <property type="entry name" value="Cupin_1"/>
    <property type="match status" value="1"/>
</dbReference>
<dbReference type="EMBL" id="JABCRI010000011">
    <property type="protein sequence ID" value="KAF8397644.1"/>
    <property type="molecule type" value="Genomic_DNA"/>
</dbReference>